<evidence type="ECO:0000313" key="2">
    <source>
        <dbReference type="Proteomes" id="UP000887116"/>
    </source>
</evidence>
<keyword evidence="2" id="KW-1185">Reference proteome</keyword>
<proteinExistence type="predicted"/>
<organism evidence="1 2">
    <name type="scientific">Trichonephila clavata</name>
    <name type="common">Joro spider</name>
    <name type="synonym">Nephila clavata</name>
    <dbReference type="NCBI Taxonomy" id="2740835"/>
    <lineage>
        <taxon>Eukaryota</taxon>
        <taxon>Metazoa</taxon>
        <taxon>Ecdysozoa</taxon>
        <taxon>Arthropoda</taxon>
        <taxon>Chelicerata</taxon>
        <taxon>Arachnida</taxon>
        <taxon>Araneae</taxon>
        <taxon>Araneomorphae</taxon>
        <taxon>Entelegynae</taxon>
        <taxon>Araneoidea</taxon>
        <taxon>Nephilidae</taxon>
        <taxon>Trichonephila</taxon>
    </lineage>
</organism>
<dbReference type="AlphaFoldDB" id="A0A8X6L9Y2"/>
<gene>
    <name evidence="1" type="primary">NCL1_42626</name>
    <name evidence="1" type="ORF">TNCT_126151</name>
</gene>
<dbReference type="EMBL" id="BMAO01025166">
    <property type="protein sequence ID" value="GFR00912.1"/>
    <property type="molecule type" value="Genomic_DNA"/>
</dbReference>
<protein>
    <submittedName>
        <fullName evidence="1">Uncharacterized protein</fullName>
    </submittedName>
</protein>
<sequence length="217" mass="24649">MLIAVVLKIIPTEFTLEYNRRNVDKKLSPDINDFLEFFQAEIESRERTYLMEPEFDTTSLYTNSKKNKFKPLNKVQGRTSTCEFVTSDSLPLEKKSYQFFLSGIKTPIEKDYDVVKLTLKNKDSPNLKIDIDALVTDQISAANIPPPELDNILQTVHLENLVLADSPDCKEPITILIGSDYDVVTGKIKHLSKKLRLKPSSAGVFKVETAKIKHCLL</sequence>
<reference evidence="1" key="1">
    <citation type="submission" date="2020-07" db="EMBL/GenBank/DDBJ databases">
        <title>Multicomponent nature underlies the extraordinary mechanical properties of spider dragline silk.</title>
        <authorList>
            <person name="Kono N."/>
            <person name="Nakamura H."/>
            <person name="Mori M."/>
            <person name="Yoshida Y."/>
            <person name="Ohtoshi R."/>
            <person name="Malay A.D."/>
            <person name="Moran D.A.P."/>
            <person name="Tomita M."/>
            <person name="Numata K."/>
            <person name="Arakawa K."/>
        </authorList>
    </citation>
    <scope>NUCLEOTIDE SEQUENCE</scope>
</reference>
<name>A0A8X6L9Y2_TRICU</name>
<accession>A0A8X6L9Y2</accession>
<dbReference type="Proteomes" id="UP000887116">
    <property type="component" value="Unassembled WGS sequence"/>
</dbReference>
<evidence type="ECO:0000313" key="1">
    <source>
        <dbReference type="EMBL" id="GFR00912.1"/>
    </source>
</evidence>
<comment type="caution">
    <text evidence="1">The sequence shown here is derived from an EMBL/GenBank/DDBJ whole genome shotgun (WGS) entry which is preliminary data.</text>
</comment>